<keyword evidence="1 3" id="KW-0808">Transferase</keyword>
<dbReference type="CDD" id="cd03809">
    <property type="entry name" value="GT4_MtfB-like"/>
    <property type="match status" value="1"/>
</dbReference>
<protein>
    <submittedName>
        <fullName evidence="3">Glycosyltransferase involved in cell wall bisynthesis</fullName>
    </submittedName>
</protein>
<accession>A0A1G5RDY1</accession>
<name>A0A1G5RDY1_9RHOB</name>
<dbReference type="Pfam" id="PF00534">
    <property type="entry name" value="Glycos_transf_1"/>
    <property type="match status" value="1"/>
</dbReference>
<sequence>MFIHVNGRFLVQPISGVQRYARELLTGLDALLSEDPALAEALGPIHVWYPADATLIEPPQWKVLKITPLDGFKGHAWEQITLARKAAGDCFLINLCGAGPLMVAKQLLVIHDANIWTFPEAFSKSYRLFHKTMRRLLVRRVSHLGTVSRFSATELAGYLFTSAERFEVIYNSAEHMLHSDTTEPDEAVLARFNLEAGQYFFAAGNQSPNKNIARLIKAMTQLEDGALPLAVAGGFAPGVTQSTLEHSAQTRLLGRVSDAELRTLYANAAAFVWPSLYEGFGIPPLEAMMLGTPVLSSDSTAMPEVLGDAVTYFDPKDVDSIAAALRTFQTQSPEALQQMKAASIARAETYSWRKSAQQVLAILTEAKSSN</sequence>
<proteinExistence type="predicted"/>
<gene>
    <name evidence="3" type="ORF">SAMN04488118_11358</name>
</gene>
<evidence type="ECO:0000256" key="1">
    <source>
        <dbReference type="ARBA" id="ARBA00022679"/>
    </source>
</evidence>
<dbReference type="RefSeq" id="WP_090220833.1">
    <property type="nucleotide sequence ID" value="NZ_FMWG01000013.1"/>
</dbReference>
<dbReference type="SUPFAM" id="SSF53756">
    <property type="entry name" value="UDP-Glycosyltransferase/glycogen phosphorylase"/>
    <property type="match status" value="1"/>
</dbReference>
<evidence type="ECO:0000313" key="3">
    <source>
        <dbReference type="EMBL" id="SCZ71980.1"/>
    </source>
</evidence>
<reference evidence="3 4" key="1">
    <citation type="submission" date="2016-10" db="EMBL/GenBank/DDBJ databases">
        <authorList>
            <person name="de Groot N.N."/>
        </authorList>
    </citation>
    <scope>NUCLEOTIDE SEQUENCE [LARGE SCALE GENOMIC DNA]</scope>
    <source>
        <strain evidence="3 4">U95</strain>
    </source>
</reference>
<dbReference type="Gene3D" id="3.40.50.2000">
    <property type="entry name" value="Glycogen Phosphorylase B"/>
    <property type="match status" value="1"/>
</dbReference>
<dbReference type="PANTHER" id="PTHR46401:SF2">
    <property type="entry name" value="GLYCOSYLTRANSFERASE WBBK-RELATED"/>
    <property type="match status" value="1"/>
</dbReference>
<dbReference type="EMBL" id="FMWG01000013">
    <property type="protein sequence ID" value="SCZ71980.1"/>
    <property type="molecule type" value="Genomic_DNA"/>
</dbReference>
<dbReference type="GO" id="GO:0009103">
    <property type="term" value="P:lipopolysaccharide biosynthetic process"/>
    <property type="evidence" value="ECO:0007669"/>
    <property type="project" value="TreeGrafter"/>
</dbReference>
<evidence type="ECO:0000313" key="4">
    <source>
        <dbReference type="Proteomes" id="UP000198767"/>
    </source>
</evidence>
<evidence type="ECO:0000259" key="2">
    <source>
        <dbReference type="Pfam" id="PF00534"/>
    </source>
</evidence>
<organism evidence="3 4">
    <name type="scientific">Epibacterium ulvae</name>
    <dbReference type="NCBI Taxonomy" id="1156985"/>
    <lineage>
        <taxon>Bacteria</taxon>
        <taxon>Pseudomonadati</taxon>
        <taxon>Pseudomonadota</taxon>
        <taxon>Alphaproteobacteria</taxon>
        <taxon>Rhodobacterales</taxon>
        <taxon>Roseobacteraceae</taxon>
        <taxon>Epibacterium</taxon>
    </lineage>
</organism>
<dbReference type="Proteomes" id="UP000198767">
    <property type="component" value="Unassembled WGS sequence"/>
</dbReference>
<feature type="domain" description="Glycosyl transferase family 1" evidence="2">
    <location>
        <begin position="198"/>
        <end position="341"/>
    </location>
</feature>
<dbReference type="OrthoDB" id="9790710at2"/>
<dbReference type="STRING" id="1156985.SAMN04488118_11358"/>
<dbReference type="GO" id="GO:0016757">
    <property type="term" value="F:glycosyltransferase activity"/>
    <property type="evidence" value="ECO:0007669"/>
    <property type="project" value="InterPro"/>
</dbReference>
<dbReference type="AlphaFoldDB" id="A0A1G5RDY1"/>
<keyword evidence="4" id="KW-1185">Reference proteome</keyword>
<dbReference type="PANTHER" id="PTHR46401">
    <property type="entry name" value="GLYCOSYLTRANSFERASE WBBK-RELATED"/>
    <property type="match status" value="1"/>
</dbReference>
<dbReference type="InterPro" id="IPR001296">
    <property type="entry name" value="Glyco_trans_1"/>
</dbReference>